<reference evidence="2" key="1">
    <citation type="submission" date="2018-06" db="EMBL/GenBank/DDBJ databases">
        <authorList>
            <person name="Lum Nde A."/>
            <person name="Hugo C."/>
        </authorList>
    </citation>
    <scope>NUCLEOTIDE SEQUENCE [LARGE SCALE GENOMIC DNA]</scope>
    <source>
        <strain evidence="2">1_F178</strain>
    </source>
</reference>
<dbReference type="InterPro" id="IPR008983">
    <property type="entry name" value="Tumour_necrosis_fac-like_dom"/>
</dbReference>
<dbReference type="EMBL" id="QNVT01000045">
    <property type="protein sequence ID" value="REC59219.1"/>
    <property type="molecule type" value="Genomic_DNA"/>
</dbReference>
<name>A0A3D9C0E9_9FLAO</name>
<dbReference type="SUPFAM" id="SSF49842">
    <property type="entry name" value="TNF-like"/>
    <property type="match status" value="1"/>
</dbReference>
<dbReference type="AlphaFoldDB" id="A0A3D9C0E9"/>
<keyword evidence="2" id="KW-1185">Reference proteome</keyword>
<protein>
    <recommendedName>
        <fullName evidence="3">C1q domain-containing protein</fullName>
    </recommendedName>
</protein>
<proteinExistence type="predicted"/>
<comment type="caution">
    <text evidence="1">The sequence shown here is derived from an EMBL/GenBank/DDBJ whole genome shotgun (WGS) entry which is preliminary data.</text>
</comment>
<organism evidence="1 2">
    <name type="scientific">Chryseobacterium pennae</name>
    <dbReference type="NCBI Taxonomy" id="2258962"/>
    <lineage>
        <taxon>Bacteria</taxon>
        <taxon>Pseudomonadati</taxon>
        <taxon>Bacteroidota</taxon>
        <taxon>Flavobacteriia</taxon>
        <taxon>Flavobacteriales</taxon>
        <taxon>Weeksellaceae</taxon>
        <taxon>Chryseobacterium group</taxon>
        <taxon>Chryseobacterium</taxon>
    </lineage>
</organism>
<dbReference type="Proteomes" id="UP000256686">
    <property type="component" value="Unassembled WGS sequence"/>
</dbReference>
<accession>A0A3D9C0E9</accession>
<evidence type="ECO:0000313" key="2">
    <source>
        <dbReference type="Proteomes" id="UP000256686"/>
    </source>
</evidence>
<evidence type="ECO:0008006" key="3">
    <source>
        <dbReference type="Google" id="ProtNLM"/>
    </source>
</evidence>
<dbReference type="RefSeq" id="WP_115973844.1">
    <property type="nucleotide sequence ID" value="NZ_QNVT01000045.1"/>
</dbReference>
<sequence length="268" mass="29094">MKNKFLYTIVLNVIANINTIRGQVGINTAVVEDGVILQLEAPDKGVLFPRVALISRTSTKPLASTLPTGTMIFNTATAGSFPNTVTPGLLSWNAEDQQWTNMNSSITTVLVKYTNSEVATNYNTADWQNIKLFGNKIINESQSVYQINTTNQSVKINSSGLYSISSLLSFDRLGPGNAEGRLSLCARVFVNGIARGTEQVVSPGFTTSITSKRGLFSHSFTEYLLLNDGDVLSVMIKRTKGVYSSRFGTSKVQFLASGDSSISIARIR</sequence>
<evidence type="ECO:0000313" key="1">
    <source>
        <dbReference type="EMBL" id="REC59219.1"/>
    </source>
</evidence>
<gene>
    <name evidence="1" type="ORF">DRF65_27205</name>
</gene>